<organism evidence="4 5">
    <name type="scientific">Brassicogethes aeneus</name>
    <name type="common">Rape pollen beetle</name>
    <name type="synonym">Meligethes aeneus</name>
    <dbReference type="NCBI Taxonomy" id="1431903"/>
    <lineage>
        <taxon>Eukaryota</taxon>
        <taxon>Metazoa</taxon>
        <taxon>Ecdysozoa</taxon>
        <taxon>Arthropoda</taxon>
        <taxon>Hexapoda</taxon>
        <taxon>Insecta</taxon>
        <taxon>Pterygota</taxon>
        <taxon>Neoptera</taxon>
        <taxon>Endopterygota</taxon>
        <taxon>Coleoptera</taxon>
        <taxon>Polyphaga</taxon>
        <taxon>Cucujiformia</taxon>
        <taxon>Nitidulidae</taxon>
        <taxon>Meligethinae</taxon>
        <taxon>Brassicogethes</taxon>
    </lineage>
</organism>
<evidence type="ECO:0000313" key="5">
    <source>
        <dbReference type="Proteomes" id="UP001154078"/>
    </source>
</evidence>
<keyword evidence="2" id="KW-0067">ATP-binding</keyword>
<keyword evidence="5" id="KW-1185">Reference proteome</keyword>
<dbReference type="PANTHER" id="PTHR16305">
    <property type="entry name" value="TESTICULAR SOLUBLE ADENYLYL CYCLASE"/>
    <property type="match status" value="1"/>
</dbReference>
<evidence type="ECO:0000256" key="3">
    <source>
        <dbReference type="ARBA" id="ARBA00023239"/>
    </source>
</evidence>
<dbReference type="Proteomes" id="UP001154078">
    <property type="component" value="Chromosome 2"/>
</dbReference>
<dbReference type="EMBL" id="OV121133">
    <property type="protein sequence ID" value="CAH0550453.1"/>
    <property type="molecule type" value="Genomic_DNA"/>
</dbReference>
<evidence type="ECO:0000313" key="4">
    <source>
        <dbReference type="EMBL" id="CAH0550453.1"/>
    </source>
</evidence>
<keyword evidence="3" id="KW-0456">Lyase</keyword>
<evidence type="ECO:0000256" key="2">
    <source>
        <dbReference type="ARBA" id="ARBA00022840"/>
    </source>
</evidence>
<dbReference type="OrthoDB" id="3643at2759"/>
<gene>
    <name evidence="4" type="ORF">MELIAE_LOCUS3260</name>
</gene>
<dbReference type="InterPro" id="IPR027417">
    <property type="entry name" value="P-loop_NTPase"/>
</dbReference>
<dbReference type="GO" id="GO:0005524">
    <property type="term" value="F:ATP binding"/>
    <property type="evidence" value="ECO:0007669"/>
    <property type="project" value="UniProtKB-KW"/>
</dbReference>
<accession>A0A9P0AXQ3</accession>
<protein>
    <recommendedName>
        <fullName evidence="6">Adenylate cyclase type 10</fullName>
    </recommendedName>
</protein>
<dbReference type="InterPro" id="IPR029787">
    <property type="entry name" value="Nucleotide_cyclase"/>
</dbReference>
<keyword evidence="1" id="KW-0547">Nucleotide-binding</keyword>
<evidence type="ECO:0008006" key="6">
    <source>
        <dbReference type="Google" id="ProtNLM"/>
    </source>
</evidence>
<dbReference type="Gene3D" id="3.30.70.1230">
    <property type="entry name" value="Nucleotide cyclase"/>
    <property type="match status" value="2"/>
</dbReference>
<evidence type="ECO:0000256" key="1">
    <source>
        <dbReference type="ARBA" id="ARBA00022741"/>
    </source>
</evidence>
<dbReference type="SUPFAM" id="SSF55073">
    <property type="entry name" value="Nucleotide cyclase"/>
    <property type="match status" value="2"/>
</dbReference>
<dbReference type="SUPFAM" id="SSF52540">
    <property type="entry name" value="P-loop containing nucleoside triphosphate hydrolases"/>
    <property type="match status" value="1"/>
</dbReference>
<dbReference type="PANTHER" id="PTHR16305:SF28">
    <property type="entry name" value="GUANYLATE CYCLASE DOMAIN-CONTAINING PROTEIN"/>
    <property type="match status" value="1"/>
</dbReference>
<name>A0A9P0AXQ3_BRAAE</name>
<dbReference type="GO" id="GO:0004016">
    <property type="term" value="F:adenylate cyclase activity"/>
    <property type="evidence" value="ECO:0007669"/>
    <property type="project" value="TreeGrafter"/>
</dbReference>
<sequence>MSVYSDIRSSRIPMRVRWNTDDGAELRKKMELLQIKKQIEILSTFLPDSIINLAREEREKGDQFSGVVLLIEITGCAHMCEKYNKNDGGGIHRLTNTLNAYLGAIIEAVYFFGGDVLHFINDGYQCIWRAQSSECLHEVIHNVIVCSIYIRNTFGGFQTEVNVPLNKLEVVSNMCQKHLKHRETLHKLRKFNDTLTDFKITESFMRNLPPRMSVTNAAHNWMTSELKPFVITPISYQVDEKLAVDYLTELREITLLYIYIVPADLKPETLIQTINDSHDIICKYVSYFLGQVVNVVIIEKGIRVLASFGFRGVKHELESRNALRSANKIANSIRSTINVVSVSISATIGFLYCGVLGHPHRREYCLIGKSIRKSWKYLTLYPNQIVCDYLTFKNSKLSSSYFFTLTPNQNILNEVAFRYKEECDLIYFEPSNKPLLGRNSYMDFINLLVHQPHKIGHVCGVCFKGPHDIGVSKILKTALTKYGNGDGYTVGAVELIGKQRPYYTVSVIYSQIYNKYAEVDSPYFSVIKDMPRELWNFNEIVQRDGKLSAKVYSERKYKIFDLFKAICKGDSTTITILFIDNVQYIDKKSFEVIHAAMDEKVVRLVCGGCFEQSNWDTLWKFSLSSLIKVMEVNPLQELYVAPLLCRMLNIKGVSKNLVSLIVKSFDGKPGYIEKSILRLLNTNCIQMQYIISEKAKNIKEIIILNEKDSDIEINKTSDISDDSAKETGEDIIPVAIFIDTITEIGNLTLDAIIFEEYSIFTEYQQLVIKTSSVLGESFTRALLMIALKDPHDQLFANTIKTLFEENILDCGSKYMNAINQEIKPLVCQCFQFDKENQQLFGLPKYAFCKFLYFKNKTLRAFAYNLVPAYQRRELHIIATEIIENQNNKCPYCSNDSSGQFIVMRKFDELADACNEGLMKTPLPKCLDKESIDDEVLKGWVRQGLVFATQNHAVKIPQRKRFDSTECFCLEMLTKVYADLVYHSKCAEHLGRIIFFQIQYGQILLTMNAAEDCIPLLTEASELCMFNSKMQYLTEDFRKITLGKIHMLLAEAHLNLDNISIAKNHIAISLRQYDSPMLSVICKVPNKILTATCLKRGNSAVRKPKMIPFVKADFGLCMNLFRAMTADIYDTIKMGYRTIEMNLMCQSFQTLIRMLPVLSSLLLIVQRIQDAVQLAVMLCGYSSKYDQWAFIGYFAFCMELSLECSFFLEPMDKILKFVHIYYMDQGKMVESNIDNKLILLIVNYYLKNGQVIESRKWMLLYRDLFDDEFNYISITNLLKRFENELLSIIMCLVYKFTGREDHENVAVILNKQCSIASSKWRRFKPRYLHLKAYYMLVRRSSFSWKMLLKKALHEARLQKNILEQSWIIINRGSWKFSLGTESKELKEFSWTLASQYSPLHWAQIMKPLPIL</sequence>
<dbReference type="GO" id="GO:0005737">
    <property type="term" value="C:cytoplasm"/>
    <property type="evidence" value="ECO:0007669"/>
    <property type="project" value="TreeGrafter"/>
</dbReference>
<reference evidence="4" key="1">
    <citation type="submission" date="2021-12" db="EMBL/GenBank/DDBJ databases">
        <authorList>
            <person name="King R."/>
        </authorList>
    </citation>
    <scope>NUCLEOTIDE SEQUENCE</scope>
</reference>
<proteinExistence type="predicted"/>